<dbReference type="SMART" id="SM00404">
    <property type="entry name" value="PTPc_motif"/>
    <property type="match status" value="1"/>
</dbReference>
<evidence type="ECO:0008006" key="5">
    <source>
        <dbReference type="Google" id="ProtNLM"/>
    </source>
</evidence>
<feature type="domain" description="Tyrosine-protein phosphatase" evidence="1">
    <location>
        <begin position="1"/>
        <end position="150"/>
    </location>
</feature>
<keyword evidence="4" id="KW-1185">Reference proteome</keyword>
<evidence type="ECO:0000259" key="1">
    <source>
        <dbReference type="PROSITE" id="PS50055"/>
    </source>
</evidence>
<dbReference type="Gene3D" id="3.90.190.10">
    <property type="entry name" value="Protein tyrosine phosphatase superfamily"/>
    <property type="match status" value="1"/>
</dbReference>
<dbReference type="GO" id="GO:0004725">
    <property type="term" value="F:protein tyrosine phosphatase activity"/>
    <property type="evidence" value="ECO:0007669"/>
    <property type="project" value="InterPro"/>
</dbReference>
<proteinExistence type="predicted"/>
<protein>
    <recommendedName>
        <fullName evidence="5">Protein tyrosine phosphatase</fullName>
    </recommendedName>
</protein>
<dbReference type="InterPro" id="IPR029021">
    <property type="entry name" value="Prot-tyrosine_phosphatase-like"/>
</dbReference>
<dbReference type="SMART" id="SM00194">
    <property type="entry name" value="PTPc"/>
    <property type="match status" value="1"/>
</dbReference>
<dbReference type="PRINTS" id="PR00700">
    <property type="entry name" value="PRTYPHPHTASE"/>
</dbReference>
<dbReference type="Proteomes" id="UP001208570">
    <property type="component" value="Unassembled WGS sequence"/>
</dbReference>
<feature type="domain" description="Tyrosine specific protein phosphatases" evidence="2">
    <location>
        <begin position="70"/>
        <end position="141"/>
    </location>
</feature>
<evidence type="ECO:0000259" key="2">
    <source>
        <dbReference type="PROSITE" id="PS50056"/>
    </source>
</evidence>
<dbReference type="EMBL" id="JAODUP010000013">
    <property type="protein sequence ID" value="KAK2168961.1"/>
    <property type="molecule type" value="Genomic_DNA"/>
</dbReference>
<dbReference type="PROSITE" id="PS50056">
    <property type="entry name" value="TYR_PHOSPHATASE_2"/>
    <property type="match status" value="1"/>
</dbReference>
<evidence type="ECO:0000313" key="4">
    <source>
        <dbReference type="Proteomes" id="UP001208570"/>
    </source>
</evidence>
<name>A0AAD9KCT7_9ANNE</name>
<dbReference type="InterPro" id="IPR050348">
    <property type="entry name" value="Protein-Tyr_Phosphatase"/>
</dbReference>
<dbReference type="SUPFAM" id="SSF52799">
    <property type="entry name" value="(Phosphotyrosine protein) phosphatases II"/>
    <property type="match status" value="2"/>
</dbReference>
<dbReference type="InterPro" id="IPR016130">
    <property type="entry name" value="Tyr_Pase_AS"/>
</dbReference>
<dbReference type="PROSITE" id="PS00383">
    <property type="entry name" value="TYR_PHOSPHATASE_1"/>
    <property type="match status" value="1"/>
</dbReference>
<reference evidence="3" key="1">
    <citation type="journal article" date="2023" name="Mol. Biol. Evol.">
        <title>Third-Generation Sequencing Reveals the Adaptive Role of the Epigenome in Three Deep-Sea Polychaetes.</title>
        <authorList>
            <person name="Perez M."/>
            <person name="Aroh O."/>
            <person name="Sun Y."/>
            <person name="Lan Y."/>
            <person name="Juniper S.K."/>
            <person name="Young C.R."/>
            <person name="Angers B."/>
            <person name="Qian P.Y."/>
        </authorList>
    </citation>
    <scope>NUCLEOTIDE SEQUENCE</scope>
    <source>
        <strain evidence="3">P08H-3</strain>
    </source>
</reference>
<dbReference type="InterPro" id="IPR000387">
    <property type="entry name" value="Tyr_Pase_dom"/>
</dbReference>
<sequence>QLCTLYWPSREEEPVTFNGITVRLQSETVMAHYCIRIFSVLHQGYQHHVFHYQMTCWCDKTRPDSPIPMLSLLKRIRTSHKQSQKPIIVHCSAGAGRTGTFIATDLLLDQAATEHAVDIDDIIHRLRRERPWMVQTLTQYIFIHELLMKAFKLGELFMTPASTCPSPRSVEDTFQDLKSDEVKETCYRSGKLAENLEKNRNRDIIPVADFWRMIYDYDVNTILLLDKLDEADNQQPINSLSVTIYQYLDCSSERLIPSDHEQFLDLVPILEQSTSLSRHIVIQCL</sequence>
<feature type="non-terminal residue" evidence="3">
    <location>
        <position position="1"/>
    </location>
</feature>
<dbReference type="PROSITE" id="PS50055">
    <property type="entry name" value="TYR_PHOSPHATASE_PTP"/>
    <property type="match status" value="1"/>
</dbReference>
<dbReference type="AlphaFoldDB" id="A0AAD9KCT7"/>
<dbReference type="PANTHER" id="PTHR19134">
    <property type="entry name" value="RECEPTOR-TYPE TYROSINE-PROTEIN PHOSPHATASE"/>
    <property type="match status" value="1"/>
</dbReference>
<dbReference type="InterPro" id="IPR003595">
    <property type="entry name" value="Tyr_Pase_cat"/>
</dbReference>
<comment type="caution">
    <text evidence="3">The sequence shown here is derived from an EMBL/GenBank/DDBJ whole genome shotgun (WGS) entry which is preliminary data.</text>
</comment>
<dbReference type="PANTHER" id="PTHR19134:SF553">
    <property type="entry name" value="TYROSINE-PROTEIN PHOSPHATASE 10D-RELATED"/>
    <property type="match status" value="1"/>
</dbReference>
<gene>
    <name evidence="3" type="ORF">LSH36_13g23026</name>
</gene>
<evidence type="ECO:0000313" key="3">
    <source>
        <dbReference type="EMBL" id="KAK2168961.1"/>
    </source>
</evidence>
<accession>A0AAD9KCT7</accession>
<dbReference type="Pfam" id="PF00102">
    <property type="entry name" value="Y_phosphatase"/>
    <property type="match status" value="1"/>
</dbReference>
<dbReference type="InterPro" id="IPR000242">
    <property type="entry name" value="PTP_cat"/>
</dbReference>
<organism evidence="3 4">
    <name type="scientific">Paralvinella palmiformis</name>
    <dbReference type="NCBI Taxonomy" id="53620"/>
    <lineage>
        <taxon>Eukaryota</taxon>
        <taxon>Metazoa</taxon>
        <taxon>Spiralia</taxon>
        <taxon>Lophotrochozoa</taxon>
        <taxon>Annelida</taxon>
        <taxon>Polychaeta</taxon>
        <taxon>Sedentaria</taxon>
        <taxon>Canalipalpata</taxon>
        <taxon>Terebellida</taxon>
        <taxon>Terebelliformia</taxon>
        <taxon>Alvinellidae</taxon>
        <taxon>Paralvinella</taxon>
    </lineage>
</organism>
<dbReference type="CDD" id="cd00047">
    <property type="entry name" value="PTPc"/>
    <property type="match status" value="1"/>
</dbReference>